<dbReference type="InterPro" id="IPR036961">
    <property type="entry name" value="Kinesin_motor_dom_sf"/>
</dbReference>
<feature type="binding site" evidence="10">
    <location>
        <begin position="92"/>
        <end position="99"/>
    </location>
    <ligand>
        <name>ATP</name>
        <dbReference type="ChEBI" id="CHEBI:30616"/>
    </ligand>
</feature>
<feature type="coiled-coil region" evidence="12">
    <location>
        <begin position="847"/>
        <end position="902"/>
    </location>
</feature>
<protein>
    <recommendedName>
        <fullName evidence="11">Kinesin-like protein</fullName>
    </recommendedName>
</protein>
<dbReference type="EMBL" id="GGFK01001453">
    <property type="protein sequence ID" value="MBW34774.1"/>
    <property type="molecule type" value="Transcribed_RNA"/>
</dbReference>
<keyword evidence="5 10" id="KW-0067">ATP-binding</keyword>
<comment type="subcellular location">
    <subcellularLocation>
        <location evidence="1">Cytoplasm</location>
        <location evidence="1">Cytoskeleton</location>
    </subcellularLocation>
</comment>
<evidence type="ECO:0000256" key="3">
    <source>
        <dbReference type="ARBA" id="ARBA00022701"/>
    </source>
</evidence>
<dbReference type="Gene3D" id="3.40.850.10">
    <property type="entry name" value="Kinesin motor domain"/>
    <property type="match status" value="1"/>
</dbReference>
<feature type="domain" description="Kinesin motor" evidence="13">
    <location>
        <begin position="12"/>
        <end position="333"/>
    </location>
</feature>
<dbReference type="GO" id="GO:0007292">
    <property type="term" value="P:female gamete generation"/>
    <property type="evidence" value="ECO:0007669"/>
    <property type="project" value="UniProtKB-ARBA"/>
</dbReference>
<dbReference type="GO" id="GO:0008017">
    <property type="term" value="F:microtubule binding"/>
    <property type="evidence" value="ECO:0007669"/>
    <property type="project" value="InterPro"/>
</dbReference>
<evidence type="ECO:0000256" key="7">
    <source>
        <dbReference type="ARBA" id="ARBA00023175"/>
    </source>
</evidence>
<dbReference type="PANTHER" id="PTHR47968">
    <property type="entry name" value="CENTROMERE PROTEIN E"/>
    <property type="match status" value="1"/>
</dbReference>
<dbReference type="GO" id="GO:0005874">
    <property type="term" value="C:microtubule"/>
    <property type="evidence" value="ECO:0007669"/>
    <property type="project" value="UniProtKB-KW"/>
</dbReference>
<comment type="similarity">
    <text evidence="10 11">Belongs to the TRAFAC class myosin-kinesin ATPase superfamily. Kinesin family.</text>
</comment>
<keyword evidence="8" id="KW-0206">Cytoskeleton</keyword>
<evidence type="ECO:0000256" key="2">
    <source>
        <dbReference type="ARBA" id="ARBA00022490"/>
    </source>
</evidence>
<name>A0A2M4A1T3_9DIPT</name>
<dbReference type="GO" id="GO:0005871">
    <property type="term" value="C:kinesin complex"/>
    <property type="evidence" value="ECO:0007669"/>
    <property type="project" value="UniProtKB-ARBA"/>
</dbReference>
<dbReference type="InterPro" id="IPR019821">
    <property type="entry name" value="Kinesin_motor_CS"/>
</dbReference>
<keyword evidence="3 11" id="KW-0493">Microtubule</keyword>
<dbReference type="GO" id="GO:0007097">
    <property type="term" value="P:nuclear migration"/>
    <property type="evidence" value="ECO:0007669"/>
    <property type="project" value="UniProtKB-ARBA"/>
</dbReference>
<feature type="coiled-coil region" evidence="12">
    <location>
        <begin position="338"/>
        <end position="379"/>
    </location>
</feature>
<dbReference type="GO" id="GO:0030951">
    <property type="term" value="P:establishment or maintenance of microtubule cytoskeleton polarity"/>
    <property type="evidence" value="ECO:0007669"/>
    <property type="project" value="UniProtKB-ARBA"/>
</dbReference>
<organism evidence="14">
    <name type="scientific">Anopheles triannulatus</name>
    <dbReference type="NCBI Taxonomy" id="58253"/>
    <lineage>
        <taxon>Eukaryota</taxon>
        <taxon>Metazoa</taxon>
        <taxon>Ecdysozoa</taxon>
        <taxon>Arthropoda</taxon>
        <taxon>Hexapoda</taxon>
        <taxon>Insecta</taxon>
        <taxon>Pterygota</taxon>
        <taxon>Neoptera</taxon>
        <taxon>Endopterygota</taxon>
        <taxon>Diptera</taxon>
        <taxon>Nematocera</taxon>
        <taxon>Culicoidea</taxon>
        <taxon>Culicidae</taxon>
        <taxon>Anophelinae</taxon>
        <taxon>Anopheles</taxon>
    </lineage>
</organism>
<dbReference type="PRINTS" id="PR00380">
    <property type="entry name" value="KINESINHEAVY"/>
</dbReference>
<feature type="coiled-coil region" evidence="12">
    <location>
        <begin position="431"/>
        <end position="563"/>
    </location>
</feature>
<dbReference type="InterPro" id="IPR027640">
    <property type="entry name" value="Kinesin-like_fam"/>
</dbReference>
<evidence type="ECO:0000256" key="8">
    <source>
        <dbReference type="ARBA" id="ARBA00023212"/>
    </source>
</evidence>
<evidence type="ECO:0000256" key="9">
    <source>
        <dbReference type="ARBA" id="ARBA00064588"/>
    </source>
</evidence>
<dbReference type="GO" id="GO:0048489">
    <property type="term" value="P:synaptic vesicle transport"/>
    <property type="evidence" value="ECO:0007669"/>
    <property type="project" value="UniProtKB-ARBA"/>
</dbReference>
<evidence type="ECO:0000313" key="14">
    <source>
        <dbReference type="EMBL" id="MBW34774.1"/>
    </source>
</evidence>
<dbReference type="CDD" id="cd23649">
    <property type="entry name" value="Khc_CBD_cc"/>
    <property type="match status" value="1"/>
</dbReference>
<dbReference type="SMART" id="SM00129">
    <property type="entry name" value="KISc"/>
    <property type="match status" value="1"/>
</dbReference>
<dbReference type="GO" id="GO:1904115">
    <property type="term" value="C:axon cytoplasm"/>
    <property type="evidence" value="ECO:0007669"/>
    <property type="project" value="GOC"/>
</dbReference>
<evidence type="ECO:0000256" key="4">
    <source>
        <dbReference type="ARBA" id="ARBA00022741"/>
    </source>
</evidence>
<dbReference type="InterPro" id="IPR027417">
    <property type="entry name" value="P-loop_NTPase"/>
</dbReference>
<evidence type="ECO:0000256" key="5">
    <source>
        <dbReference type="ARBA" id="ARBA00022840"/>
    </source>
</evidence>
<reference evidence="14" key="1">
    <citation type="submission" date="2018-01" db="EMBL/GenBank/DDBJ databases">
        <title>An insight into the sialome of Amazonian anophelines.</title>
        <authorList>
            <person name="Ribeiro J.M."/>
            <person name="Scarpassa V."/>
            <person name="Calvo E."/>
        </authorList>
    </citation>
    <scope>NUCLEOTIDE SEQUENCE</scope>
    <source>
        <tissue evidence="14">Salivary glands</tissue>
    </source>
</reference>
<dbReference type="AlphaFoldDB" id="A0A2M4A1T3"/>
<evidence type="ECO:0000256" key="6">
    <source>
        <dbReference type="ARBA" id="ARBA00023054"/>
    </source>
</evidence>
<dbReference type="InterPro" id="IPR059182">
    <property type="entry name" value="Khc_C"/>
</dbReference>
<dbReference type="GO" id="GO:0005524">
    <property type="term" value="F:ATP binding"/>
    <property type="evidence" value="ECO:0007669"/>
    <property type="project" value="UniProtKB-UniRule"/>
</dbReference>
<keyword evidence="6 12" id="KW-0175">Coiled coil</keyword>
<keyword evidence="7 10" id="KW-0505">Motor protein</keyword>
<evidence type="ECO:0000256" key="1">
    <source>
        <dbReference type="ARBA" id="ARBA00004245"/>
    </source>
</evidence>
<proteinExistence type="inferred from homology"/>
<dbReference type="InterPro" id="IPR001752">
    <property type="entry name" value="Kinesin_motor_dom"/>
</dbReference>
<sequence length="979" mass="111169">MSAIREIPAEDSIKVVCRFRPLNDSEELAGSRFVVKFPTGPEENCLSIGGKVYLFDKVFKPNATQEKVYNEAAKSIVSDVLAGYNGTIFAYGQTSSGKTHTMEGVIGDPAKQGIIPRIVNDIFNHIFTMEMNIEFHIKVSYYEIYMDKIRDLLDVSKVNLSVHEDKNRVPYVKGATERFVSSPEDVFEVIEEGKSNRHIAVTNMNEHSSRSHSVFLINVKQENMENEKKLSGKLYLVDLAGSEKVSKTGAEGTVLDEAKNINKSLSALGNVISALADGNKTHIPYRDSKLTRILQESLGGNARTTIVICCSPASFNESETKSTLDFGRRAKTVKNVVCVNEELTAEEWKRRYEREKEKNTKLKGKIEMLEAELARWRAGETVNVEEQLDLQQDTMEASTPNVEALLLVQGGDLPVPATPGGAPGLPLSAERDTLEGERERLYQQLDEKDEEINQQSQYVEKLKEQIIDQEELIANTRRDYENLQSEMTRIQQENENAKEEVKEVLQALEELAVNYDQKSQEIELKNKEIDTVNDELLVKQTTLNSVQSELQQLKDMSSHQKKRINEMLTNLLRDLSEVGQALAADQSEMKMNVEASAGKVEEEFTVARLYISKMKSEAKNLAARCGSLETLQQETCRKVGEYERELSECRLLISQHEARMKSLQESIREAENKKRTLEEHVDALREECAKLKAAEQVSAVNAEEKQRADQLRAAFECQMDQLRDVHTKQVSTLRDEISEKQDMINELKDTNQKLTLAHQQMTADYDKLKQEEQEKSSKLQALMLTDERREQARKDLKGLEDTVAKELQSLHALRKLFVLDLQARIKKSLNSEDTEEDGGSLAQKQKISFLENNLEQLTKVHKQLVRDNADLRCELPKLEKRLRTTVERIKALETALKEAKEGAMRDRKRYQYEVDRIKEAVRQKNLARRGPQAQIAKPIRAGQGQYLLQRGTAAPGSTVITPKAMVDEKRKSQIKDMDS</sequence>
<dbReference type="PANTHER" id="PTHR47968:SF36">
    <property type="entry name" value="KINESIN HEAVY CHAIN ISOFORM X1"/>
    <property type="match status" value="1"/>
</dbReference>
<evidence type="ECO:0000259" key="13">
    <source>
        <dbReference type="PROSITE" id="PS50067"/>
    </source>
</evidence>
<dbReference type="Pfam" id="PF00225">
    <property type="entry name" value="Kinesin"/>
    <property type="match status" value="1"/>
</dbReference>
<evidence type="ECO:0000256" key="10">
    <source>
        <dbReference type="PROSITE-ProRule" id="PRU00283"/>
    </source>
</evidence>
<feature type="coiled-coil region" evidence="12">
    <location>
        <begin position="639"/>
        <end position="809"/>
    </location>
</feature>
<accession>A0A2M4A1T3</accession>
<evidence type="ECO:0000256" key="12">
    <source>
        <dbReference type="SAM" id="Coils"/>
    </source>
</evidence>
<keyword evidence="4 10" id="KW-0547">Nucleotide-binding</keyword>
<dbReference type="GO" id="GO:0098957">
    <property type="term" value="P:anterograde axonal transport of mitochondrion"/>
    <property type="evidence" value="ECO:0007669"/>
    <property type="project" value="UniProtKB-ARBA"/>
</dbReference>
<comment type="subunit">
    <text evidence="9">Oligomer composed of two heavy chains and two light chains.</text>
</comment>
<evidence type="ECO:0000256" key="11">
    <source>
        <dbReference type="RuleBase" id="RU000394"/>
    </source>
</evidence>
<keyword evidence="2" id="KW-0963">Cytoplasm</keyword>
<dbReference type="CDD" id="cd01369">
    <property type="entry name" value="KISc_KHC_KIF5"/>
    <property type="match status" value="1"/>
</dbReference>
<dbReference type="SUPFAM" id="SSF52540">
    <property type="entry name" value="P-loop containing nucleoside triphosphate hydrolases"/>
    <property type="match status" value="1"/>
</dbReference>
<dbReference type="GO" id="GO:0003777">
    <property type="term" value="F:microtubule motor activity"/>
    <property type="evidence" value="ECO:0007669"/>
    <property type="project" value="InterPro"/>
</dbReference>
<dbReference type="PROSITE" id="PS00411">
    <property type="entry name" value="KINESIN_MOTOR_1"/>
    <property type="match status" value="1"/>
</dbReference>
<dbReference type="PROSITE" id="PS50067">
    <property type="entry name" value="KINESIN_MOTOR_2"/>
    <property type="match status" value="1"/>
</dbReference>
<dbReference type="FunFam" id="3.40.850.10:FF:000067">
    <property type="entry name" value="Kinesin-like protein"/>
    <property type="match status" value="1"/>
</dbReference>